<dbReference type="AlphaFoldDB" id="A0A7S4ESR3"/>
<evidence type="ECO:0000313" key="1">
    <source>
        <dbReference type="EMBL" id="CAE0749522.1"/>
    </source>
</evidence>
<accession>A0A7S4ESR3</accession>
<evidence type="ECO:0008006" key="2">
    <source>
        <dbReference type="Google" id="ProtNLM"/>
    </source>
</evidence>
<name>A0A7S4ESR3_CHRCT</name>
<dbReference type="PANTHER" id="PTHR36453">
    <property type="entry name" value="SECRETED PROTEIN-RELATED"/>
    <property type="match status" value="1"/>
</dbReference>
<organism evidence="1">
    <name type="scientific">Chrysotila carterae</name>
    <name type="common">Marine alga</name>
    <name type="synonym">Syracosphaera carterae</name>
    <dbReference type="NCBI Taxonomy" id="13221"/>
    <lineage>
        <taxon>Eukaryota</taxon>
        <taxon>Haptista</taxon>
        <taxon>Haptophyta</taxon>
        <taxon>Prymnesiophyceae</taxon>
        <taxon>Isochrysidales</taxon>
        <taxon>Isochrysidaceae</taxon>
        <taxon>Chrysotila</taxon>
    </lineage>
</organism>
<dbReference type="PANTHER" id="PTHR36453:SF1">
    <property type="entry name" value="RIGHT HANDED BETA HELIX DOMAIN-CONTAINING PROTEIN"/>
    <property type="match status" value="1"/>
</dbReference>
<dbReference type="SUPFAM" id="SSF51126">
    <property type="entry name" value="Pectin lyase-like"/>
    <property type="match status" value="1"/>
</dbReference>
<protein>
    <recommendedName>
        <fullName evidence="2">Right handed beta helix domain-containing protein</fullName>
    </recommendedName>
</protein>
<reference evidence="1" key="1">
    <citation type="submission" date="2021-01" db="EMBL/GenBank/DDBJ databases">
        <authorList>
            <person name="Corre E."/>
            <person name="Pelletier E."/>
            <person name="Niang G."/>
            <person name="Scheremetjew M."/>
            <person name="Finn R."/>
            <person name="Kale V."/>
            <person name="Holt S."/>
            <person name="Cochrane G."/>
            <person name="Meng A."/>
            <person name="Brown T."/>
            <person name="Cohen L."/>
        </authorList>
    </citation>
    <scope>NUCLEOTIDE SEQUENCE</scope>
    <source>
        <strain evidence="1">CCMP645</strain>
    </source>
</reference>
<dbReference type="Gene3D" id="2.160.20.10">
    <property type="entry name" value="Single-stranded right-handed beta-helix, Pectin lyase-like"/>
    <property type="match status" value="1"/>
</dbReference>
<proteinExistence type="predicted"/>
<dbReference type="InterPro" id="IPR011050">
    <property type="entry name" value="Pectin_lyase_fold/virulence"/>
</dbReference>
<sequence length="888" mass="96016">MVIHPTISASSHLCPGLNRCSKEPEQVRMHGVSSTSSQFTAQELRCAVRWLAFRVSSALLPRHLQNEDVIADALRLQECNLTAGFVKDSFHASTPKYDGGAGHAVDARPPAAAGIVLWVSPQGSDANGDGSEVRPFKSVHAARDKLRTLRTQRGLEAPRLPATINIGGGRYDFGQLGTLYLTELDGYTRYVASGAETSQPPVWSGGVALPNLQWRTHRGRVLVANLPSDAPANFDSLFDLSDEARGRRLTRARVPNADAESTSGLCVVNPAVKQEYGCSAYLRAARAVSRRFSTFINETVIKASNRGGRVPGDDLFSMYAAAMQLPPKDLLADGFKPAVCTGGSIRRSKGSNSSESWLDLYDRPAGILYAPSAARALSRASNWSNVDSAIVHMMNLGWGNVQYQLEEVDTAARTLRFSRGGWQHGRTSKNAAGKFWVENLLEELDAPGEWYVDSKRRQLYLWPNATAGSSVPSLSVSVLETILHLDGAQHVSVDGIVFTETSTGFMRPYERPPSGDWAIRRAAAVVIERAINVSISGCKFTRTGGNALLVTGASKDASIHANEFHSLGDSAVVLLGAVDWRSGDASSLHSANYPSRIRVTANLMHEIGIWGKQTSCFFQGVSGHNVFSRNVCFNGPRALVNFNDGFLGLSTISENVLFNGCRETVDHGLFNSWDRTPLRSREGDLPTGKPVDTPGTSTLTRNLLVNAYGSGHGFDHDDGSEYFRTVENVVAFTNACKGNFGSNRECNGNFVIAPDLAQAYSPKAEIRTHSGVCAMEADNGQGSSFANKRFANNTCIFLGNGTAYEFSGCRADRADAGPYLNSSVWATSGNTFILPSGSILHVRCASHSIVFTEWQVALHQDKDSKMLPGISLEEIIANASALLKILDT</sequence>
<gene>
    <name evidence="1" type="ORF">PCAR00345_LOCUS2105</name>
</gene>
<dbReference type="EMBL" id="HBIZ01003855">
    <property type="protein sequence ID" value="CAE0749522.1"/>
    <property type="molecule type" value="Transcribed_RNA"/>
</dbReference>
<dbReference type="InterPro" id="IPR012334">
    <property type="entry name" value="Pectin_lyas_fold"/>
</dbReference>